<organism evidence="1 2">
    <name type="scientific">Aegilops tauschii subsp. strangulata</name>
    <name type="common">Goatgrass</name>
    <dbReference type="NCBI Taxonomy" id="200361"/>
    <lineage>
        <taxon>Eukaryota</taxon>
        <taxon>Viridiplantae</taxon>
        <taxon>Streptophyta</taxon>
        <taxon>Embryophyta</taxon>
        <taxon>Tracheophyta</taxon>
        <taxon>Spermatophyta</taxon>
        <taxon>Magnoliopsida</taxon>
        <taxon>Liliopsida</taxon>
        <taxon>Poales</taxon>
        <taxon>Poaceae</taxon>
        <taxon>BOP clade</taxon>
        <taxon>Pooideae</taxon>
        <taxon>Triticodae</taxon>
        <taxon>Triticeae</taxon>
        <taxon>Triticinae</taxon>
        <taxon>Aegilops</taxon>
    </lineage>
</organism>
<reference evidence="2" key="1">
    <citation type="journal article" date="2014" name="Science">
        <title>Ancient hybridizations among the ancestral genomes of bread wheat.</title>
        <authorList>
            <consortium name="International Wheat Genome Sequencing Consortium,"/>
            <person name="Marcussen T."/>
            <person name="Sandve S.R."/>
            <person name="Heier L."/>
            <person name="Spannagl M."/>
            <person name="Pfeifer M."/>
            <person name="Jakobsen K.S."/>
            <person name="Wulff B.B."/>
            <person name="Steuernagel B."/>
            <person name="Mayer K.F."/>
            <person name="Olsen O.A."/>
        </authorList>
    </citation>
    <scope>NUCLEOTIDE SEQUENCE [LARGE SCALE GENOMIC DNA]</scope>
    <source>
        <strain evidence="2">cv. AL8/78</strain>
    </source>
</reference>
<evidence type="ECO:0000313" key="1">
    <source>
        <dbReference type="EnsemblPlants" id="AET7Gv20222900.1"/>
    </source>
</evidence>
<reference evidence="1" key="4">
    <citation type="submission" date="2019-03" db="UniProtKB">
        <authorList>
            <consortium name="EnsemblPlants"/>
        </authorList>
    </citation>
    <scope>IDENTIFICATION</scope>
</reference>
<name>A0A453QL25_AEGTS</name>
<accession>A0A453QL25</accession>
<reference evidence="2" key="2">
    <citation type="journal article" date="2017" name="Nat. Plants">
        <title>The Aegilops tauschii genome reveals multiple impacts of transposons.</title>
        <authorList>
            <person name="Zhao G."/>
            <person name="Zou C."/>
            <person name="Li K."/>
            <person name="Wang K."/>
            <person name="Li T."/>
            <person name="Gao L."/>
            <person name="Zhang X."/>
            <person name="Wang H."/>
            <person name="Yang Z."/>
            <person name="Liu X."/>
            <person name="Jiang W."/>
            <person name="Mao L."/>
            <person name="Kong X."/>
            <person name="Jiao Y."/>
            <person name="Jia J."/>
        </authorList>
    </citation>
    <scope>NUCLEOTIDE SEQUENCE [LARGE SCALE GENOMIC DNA]</scope>
    <source>
        <strain evidence="2">cv. AL8/78</strain>
    </source>
</reference>
<dbReference type="AlphaFoldDB" id="A0A453QL25"/>
<dbReference type="STRING" id="200361.A0A453QL25"/>
<reference evidence="1" key="5">
    <citation type="journal article" date="2021" name="G3 (Bethesda)">
        <title>Aegilops tauschii genome assembly Aet v5.0 features greater sequence contiguity and improved annotation.</title>
        <authorList>
            <person name="Wang L."/>
            <person name="Zhu T."/>
            <person name="Rodriguez J.C."/>
            <person name="Deal K.R."/>
            <person name="Dubcovsky J."/>
            <person name="McGuire P.E."/>
            <person name="Lux T."/>
            <person name="Spannagl M."/>
            <person name="Mayer K.F.X."/>
            <person name="Baldrich P."/>
            <person name="Meyers B.C."/>
            <person name="Huo N."/>
            <person name="Gu Y.Q."/>
            <person name="Zhou H."/>
            <person name="Devos K.M."/>
            <person name="Bennetzen J.L."/>
            <person name="Unver T."/>
            <person name="Budak H."/>
            <person name="Gulick P.J."/>
            <person name="Galiba G."/>
            <person name="Kalapos B."/>
            <person name="Nelson D.R."/>
            <person name="Li P."/>
            <person name="You F.M."/>
            <person name="Luo M.C."/>
            <person name="Dvorak J."/>
        </authorList>
    </citation>
    <scope>NUCLEOTIDE SEQUENCE [LARGE SCALE GENOMIC DNA]</scope>
    <source>
        <strain evidence="1">cv. AL8/78</strain>
    </source>
</reference>
<protein>
    <submittedName>
        <fullName evidence="1">Uncharacterized protein</fullName>
    </submittedName>
</protein>
<dbReference type="Gramene" id="AET7Gv20222900.1">
    <property type="protein sequence ID" value="AET7Gv20222900.1"/>
    <property type="gene ID" value="AET7Gv20222900"/>
</dbReference>
<dbReference type="EnsemblPlants" id="AET7Gv20222900.1">
    <property type="protein sequence ID" value="AET7Gv20222900.1"/>
    <property type="gene ID" value="AET7Gv20222900"/>
</dbReference>
<dbReference type="Proteomes" id="UP000015105">
    <property type="component" value="Chromosome 7D"/>
</dbReference>
<keyword evidence="2" id="KW-1185">Reference proteome</keyword>
<evidence type="ECO:0000313" key="2">
    <source>
        <dbReference type="Proteomes" id="UP000015105"/>
    </source>
</evidence>
<reference evidence="1" key="3">
    <citation type="journal article" date="2017" name="Nature">
        <title>Genome sequence of the progenitor of the wheat D genome Aegilops tauschii.</title>
        <authorList>
            <person name="Luo M.C."/>
            <person name="Gu Y.Q."/>
            <person name="Puiu D."/>
            <person name="Wang H."/>
            <person name="Twardziok S.O."/>
            <person name="Deal K.R."/>
            <person name="Huo N."/>
            <person name="Zhu T."/>
            <person name="Wang L."/>
            <person name="Wang Y."/>
            <person name="McGuire P.E."/>
            <person name="Liu S."/>
            <person name="Long H."/>
            <person name="Ramasamy R.K."/>
            <person name="Rodriguez J.C."/>
            <person name="Van S.L."/>
            <person name="Yuan L."/>
            <person name="Wang Z."/>
            <person name="Xia Z."/>
            <person name="Xiao L."/>
            <person name="Anderson O.D."/>
            <person name="Ouyang S."/>
            <person name="Liang Y."/>
            <person name="Zimin A.V."/>
            <person name="Pertea G."/>
            <person name="Qi P."/>
            <person name="Bennetzen J.L."/>
            <person name="Dai X."/>
            <person name="Dawson M.W."/>
            <person name="Muller H.G."/>
            <person name="Kugler K."/>
            <person name="Rivarola-Duarte L."/>
            <person name="Spannagl M."/>
            <person name="Mayer K.F.X."/>
            <person name="Lu F.H."/>
            <person name="Bevan M.W."/>
            <person name="Leroy P."/>
            <person name="Li P."/>
            <person name="You F.M."/>
            <person name="Sun Q."/>
            <person name="Liu Z."/>
            <person name="Lyons E."/>
            <person name="Wicker T."/>
            <person name="Salzberg S.L."/>
            <person name="Devos K.M."/>
            <person name="Dvorak J."/>
        </authorList>
    </citation>
    <scope>NUCLEOTIDE SEQUENCE [LARGE SCALE GENOMIC DNA]</scope>
    <source>
        <strain evidence="1">cv. AL8/78</strain>
    </source>
</reference>
<proteinExistence type="predicted"/>
<sequence>MINRFHGDEMVYHSFDSAVDEPHNYYPSEFLNTLKLKINYPI</sequence>